<dbReference type="AlphaFoldDB" id="A0A165NZM0"/>
<gene>
    <name evidence="1" type="ORF">NEOLEDRAFT_879020</name>
</gene>
<dbReference type="InParanoid" id="A0A165NZM0"/>
<reference evidence="1 2" key="1">
    <citation type="journal article" date="2016" name="Mol. Biol. Evol.">
        <title>Comparative Genomics of Early-Diverging Mushroom-Forming Fungi Provides Insights into the Origins of Lignocellulose Decay Capabilities.</title>
        <authorList>
            <person name="Nagy L.G."/>
            <person name="Riley R."/>
            <person name="Tritt A."/>
            <person name="Adam C."/>
            <person name="Daum C."/>
            <person name="Floudas D."/>
            <person name="Sun H."/>
            <person name="Yadav J.S."/>
            <person name="Pangilinan J."/>
            <person name="Larsson K.H."/>
            <person name="Matsuura K."/>
            <person name="Barry K."/>
            <person name="Labutti K."/>
            <person name="Kuo R."/>
            <person name="Ohm R.A."/>
            <person name="Bhattacharya S.S."/>
            <person name="Shirouzu T."/>
            <person name="Yoshinaga Y."/>
            <person name="Martin F.M."/>
            <person name="Grigoriev I.V."/>
            <person name="Hibbett D.S."/>
        </authorList>
    </citation>
    <scope>NUCLEOTIDE SEQUENCE [LARGE SCALE GENOMIC DNA]</scope>
    <source>
        <strain evidence="1 2">HHB14362 ss-1</strain>
    </source>
</reference>
<proteinExistence type="predicted"/>
<accession>A0A165NZM0</accession>
<organism evidence="1 2">
    <name type="scientific">Neolentinus lepideus HHB14362 ss-1</name>
    <dbReference type="NCBI Taxonomy" id="1314782"/>
    <lineage>
        <taxon>Eukaryota</taxon>
        <taxon>Fungi</taxon>
        <taxon>Dikarya</taxon>
        <taxon>Basidiomycota</taxon>
        <taxon>Agaricomycotina</taxon>
        <taxon>Agaricomycetes</taxon>
        <taxon>Gloeophyllales</taxon>
        <taxon>Gloeophyllaceae</taxon>
        <taxon>Neolentinus</taxon>
    </lineage>
</organism>
<protein>
    <submittedName>
        <fullName evidence="1">Uncharacterized protein</fullName>
    </submittedName>
</protein>
<evidence type="ECO:0000313" key="1">
    <source>
        <dbReference type="EMBL" id="KZT20326.1"/>
    </source>
</evidence>
<keyword evidence="2" id="KW-1185">Reference proteome</keyword>
<evidence type="ECO:0000313" key="2">
    <source>
        <dbReference type="Proteomes" id="UP000076761"/>
    </source>
</evidence>
<sequence>MSDPFRGCVSDHPKVVQIPREFVLGILSNWTFLRCPKHSFSYSVVCIRILRHEVSLCPQPTSTVYPHDVPLDFASTLGADMCRASHNLKLLFRYFRQLGKKDCSYFSFALKSNKLHHRGKGSPTGCCIARRPMCACIPGTNSSHILTIESNRVCKRLSKHGIHRLSEESLSWSPDYSWSFPRTSYTSHAVSPTFPHS</sequence>
<name>A0A165NZM0_9AGAM</name>
<dbReference type="Proteomes" id="UP000076761">
    <property type="component" value="Unassembled WGS sequence"/>
</dbReference>
<dbReference type="EMBL" id="KV425622">
    <property type="protein sequence ID" value="KZT20326.1"/>
    <property type="molecule type" value="Genomic_DNA"/>
</dbReference>